<feature type="compositionally biased region" description="Basic and acidic residues" evidence="1">
    <location>
        <begin position="257"/>
        <end position="274"/>
    </location>
</feature>
<gene>
    <name evidence="2" type="ORF">CTheo_7297</name>
</gene>
<feature type="compositionally biased region" description="Basic and acidic residues" evidence="1">
    <location>
        <begin position="197"/>
        <end position="212"/>
    </location>
</feature>
<proteinExistence type="predicted"/>
<dbReference type="AlphaFoldDB" id="A0A5N5QBV7"/>
<organism evidence="2 3">
    <name type="scientific">Ceratobasidium theobromae</name>
    <dbReference type="NCBI Taxonomy" id="1582974"/>
    <lineage>
        <taxon>Eukaryota</taxon>
        <taxon>Fungi</taxon>
        <taxon>Dikarya</taxon>
        <taxon>Basidiomycota</taxon>
        <taxon>Agaricomycotina</taxon>
        <taxon>Agaricomycetes</taxon>
        <taxon>Cantharellales</taxon>
        <taxon>Ceratobasidiaceae</taxon>
        <taxon>Ceratobasidium</taxon>
    </lineage>
</organism>
<protein>
    <submittedName>
        <fullName evidence="2">Uncharacterized protein</fullName>
    </submittedName>
</protein>
<feature type="compositionally biased region" description="Low complexity" evidence="1">
    <location>
        <begin position="98"/>
        <end position="110"/>
    </location>
</feature>
<feature type="region of interest" description="Disordered" evidence="1">
    <location>
        <begin position="257"/>
        <end position="305"/>
    </location>
</feature>
<comment type="caution">
    <text evidence="2">The sequence shown here is derived from an EMBL/GenBank/DDBJ whole genome shotgun (WGS) entry which is preliminary data.</text>
</comment>
<accession>A0A5N5QBV7</accession>
<dbReference type="EMBL" id="SSOP01000295">
    <property type="protein sequence ID" value="KAB5589260.1"/>
    <property type="molecule type" value="Genomic_DNA"/>
</dbReference>
<feature type="region of interest" description="Disordered" evidence="1">
    <location>
        <begin position="88"/>
        <end position="121"/>
    </location>
</feature>
<feature type="region of interest" description="Disordered" evidence="1">
    <location>
        <begin position="196"/>
        <end position="226"/>
    </location>
</feature>
<sequence>MLDGRTHLVRQGWKGTGHPLKTGGRARPVVIAQKKTLGGIGKDRDESFAFWDHLYDVAAKTIKLKIPGDDSPADSDQDGQNFAVLHRTKTGILSNRQPTTLPTPSSSKSSSPPPSSSPPSILSLAKKEAARRFLYSRFLRGPVIVREVLESVSDAPAGATAGDASLGVPAASLGFFAAPSHSGSSDESSAAMIVQQEVDKTERRRTKEERRQARAGRRQAREERRKAKAIRRETKAAKEIRKVERAAKRAVKLEKRLEKERKRAQARVDIHGGEKVGTSDFRGGGVSAVGGKREKDKKYRRGQQC</sequence>
<evidence type="ECO:0000313" key="3">
    <source>
        <dbReference type="Proteomes" id="UP000383932"/>
    </source>
</evidence>
<name>A0A5N5QBV7_9AGAM</name>
<dbReference type="OrthoDB" id="3366546at2759"/>
<feature type="region of interest" description="Disordered" evidence="1">
    <location>
        <begin position="1"/>
        <end position="21"/>
    </location>
</feature>
<keyword evidence="3" id="KW-1185">Reference proteome</keyword>
<evidence type="ECO:0000256" key="1">
    <source>
        <dbReference type="SAM" id="MobiDB-lite"/>
    </source>
</evidence>
<evidence type="ECO:0000313" key="2">
    <source>
        <dbReference type="EMBL" id="KAB5589260.1"/>
    </source>
</evidence>
<dbReference type="Proteomes" id="UP000383932">
    <property type="component" value="Unassembled WGS sequence"/>
</dbReference>
<reference evidence="2 3" key="1">
    <citation type="journal article" date="2019" name="Fungal Biol. Biotechnol.">
        <title>Draft genome sequence of fastidious pathogen Ceratobasidium theobromae, which causes vascular-streak dieback in Theobroma cacao.</title>
        <authorList>
            <person name="Ali S.S."/>
            <person name="Asman A."/>
            <person name="Shao J."/>
            <person name="Firmansyah A.P."/>
            <person name="Susilo A.W."/>
            <person name="Rosmana A."/>
            <person name="McMahon P."/>
            <person name="Junaid M."/>
            <person name="Guest D."/>
            <person name="Kheng T.Y."/>
            <person name="Meinhardt L.W."/>
            <person name="Bailey B.A."/>
        </authorList>
    </citation>
    <scope>NUCLEOTIDE SEQUENCE [LARGE SCALE GENOMIC DNA]</scope>
    <source>
        <strain evidence="2 3">CT2</strain>
    </source>
</reference>